<evidence type="ECO:0000313" key="2">
    <source>
        <dbReference type="Proteomes" id="UP000249852"/>
    </source>
</evidence>
<name>A0ABX9DPE1_9BACT</name>
<sequence length="138" mass="15833">MAMKSVKKNMINLNELREKATQIAIKVHKGQVDKGGHDYIYHPLRVEAKSNSFEEKIVALLHDTVEDGGIAAEYLLMLGFPQNIVNTVLAVSRREEEDYFDFIQRCKENPIGRVVKICDLEDNMDITRLNELTEKDIN</sequence>
<gene>
    <name evidence="1" type="ORF">BC673_15114</name>
</gene>
<proteinExistence type="predicted"/>
<keyword evidence="2" id="KW-1185">Reference proteome</keyword>
<dbReference type="Proteomes" id="UP000249852">
    <property type="component" value="Unassembled WGS sequence"/>
</dbReference>
<dbReference type="Gene3D" id="1.10.3210.10">
    <property type="entry name" value="Hypothetical protein af1432"/>
    <property type="match status" value="1"/>
</dbReference>
<evidence type="ECO:0008006" key="3">
    <source>
        <dbReference type="Google" id="ProtNLM"/>
    </source>
</evidence>
<dbReference type="SUPFAM" id="SSF109604">
    <property type="entry name" value="HD-domain/PDEase-like"/>
    <property type="match status" value="1"/>
</dbReference>
<organism evidence="1 2">
    <name type="scientific">Prevotella pallens</name>
    <dbReference type="NCBI Taxonomy" id="60133"/>
    <lineage>
        <taxon>Bacteria</taxon>
        <taxon>Pseudomonadati</taxon>
        <taxon>Bacteroidota</taxon>
        <taxon>Bacteroidia</taxon>
        <taxon>Bacteroidales</taxon>
        <taxon>Prevotellaceae</taxon>
        <taxon>Prevotella</taxon>
    </lineage>
</organism>
<evidence type="ECO:0000313" key="1">
    <source>
        <dbReference type="EMBL" id="RAS40432.1"/>
    </source>
</evidence>
<accession>A0ABX9DPE1</accession>
<reference evidence="1 2" key="1">
    <citation type="submission" date="2018-06" db="EMBL/GenBank/DDBJ databases">
        <title>Genomic Encyclopedia of Archaeal and Bacterial Type Strains, Phase II (KMG-II): from individual species to whole genera.</title>
        <authorList>
            <person name="Goeker M."/>
        </authorList>
    </citation>
    <scope>NUCLEOTIDE SEQUENCE [LARGE SCALE GENOMIC DNA]</scope>
    <source>
        <strain evidence="1 2">DSM 18710</strain>
    </source>
</reference>
<comment type="caution">
    <text evidence="1">The sequence shown here is derived from an EMBL/GenBank/DDBJ whole genome shotgun (WGS) entry which is preliminary data.</text>
</comment>
<dbReference type="EMBL" id="QLTQ01000051">
    <property type="protein sequence ID" value="RAS40432.1"/>
    <property type="molecule type" value="Genomic_DNA"/>
</dbReference>
<protein>
    <recommendedName>
        <fullName evidence="3">GTP pyrophosphokinase</fullName>
    </recommendedName>
</protein>